<dbReference type="InterPro" id="IPR013320">
    <property type="entry name" value="ConA-like_dom_sf"/>
</dbReference>
<protein>
    <submittedName>
        <fullName evidence="1">Type I phosphodiesterase / nucleotide pyrophosphatase</fullName>
    </submittedName>
</protein>
<dbReference type="InterPro" id="IPR013783">
    <property type="entry name" value="Ig-like_fold"/>
</dbReference>
<gene>
    <name evidence="1" type="ORF">DOQ08_03164</name>
</gene>
<dbReference type="EMBL" id="QMDL01000006">
    <property type="protein sequence ID" value="RMJ01582.1"/>
    <property type="molecule type" value="Genomic_DNA"/>
</dbReference>
<evidence type="ECO:0000313" key="2">
    <source>
        <dbReference type="Proteomes" id="UP000265903"/>
    </source>
</evidence>
<comment type="caution">
    <text evidence="1">The sequence shown here is derived from an EMBL/GenBank/DDBJ whole genome shotgun (WGS) entry which is preliminary data.</text>
</comment>
<sequence>MPFGKFPSKQLAIATAALVALSGCNDSNSNEDKNNITKPDIETPVTEPTRKALVIGIDGLMYDYIDAVDNPEIDEPETPNFARFTLTKSFTGGLLNTDSYQVSSSGPSWSSILTGTWQDSHGVQSNNDMPVANESIFTKLKLRDPAIKTGSFVSWTPINSGHMIKEMSSIDRRIDGTSRPSGESVDPFITSQLVKELEQEDSNLGFIFTHLDELDGSGHYCGWCERYEMTLSETDERLGDIMAAVEHRERTLNEDWLVMIVSDHGHRPAGGHGGNSLAERTSVIGVNKPEVFNQFLTTPAKALELSDDEEQNKLMAYPAITSVMPTVMTYLGHTPTVDDQLVSPSLIGDLGTYKLLTSVKQTEQSSATVNLSWQATSDVNRVFIYRNGEQIAEVDARETNYTDTLTLENFGEGSNTVVYAVKGNVGSPVSSSVRVSLTAPVDIAALLAEREGLSSFNATIEPFGWMSNASATPSYVNGPFNKAKAVNLQRSQGYLSQTMDLSGKDQISFVFRFRINGTHSGDPSVMSNKNWGSGFYKGFIVAAKNNSIKLNLGDGSHRADTAYMPLAKDQWVLAVVSIDLTNGKAALYTHDESFGFQAALTDTGDVSSIASPNPLNLGEDGTGNYNLGKGLNLDVADLVIFNRALTVNEAMGLANTTARLGDL</sequence>
<dbReference type="Pfam" id="PF01663">
    <property type="entry name" value="Phosphodiest"/>
    <property type="match status" value="1"/>
</dbReference>
<dbReference type="Gene3D" id="2.60.40.10">
    <property type="entry name" value="Immunoglobulins"/>
    <property type="match status" value="1"/>
</dbReference>
<dbReference type="InterPro" id="IPR017850">
    <property type="entry name" value="Alkaline_phosphatase_core_sf"/>
</dbReference>
<dbReference type="SUPFAM" id="SSF53649">
    <property type="entry name" value="Alkaline phosphatase-like"/>
    <property type="match status" value="1"/>
</dbReference>
<accession>A0A3M2R8H5</accession>
<dbReference type="Gene3D" id="2.60.120.200">
    <property type="match status" value="1"/>
</dbReference>
<dbReference type="InterPro" id="IPR002591">
    <property type="entry name" value="Phosphodiest/P_Trfase"/>
</dbReference>
<name>A0A3M2R8H5_9GAMM</name>
<dbReference type="SUPFAM" id="SSF49899">
    <property type="entry name" value="Concanavalin A-like lectins/glucanases"/>
    <property type="match status" value="1"/>
</dbReference>
<dbReference type="AlphaFoldDB" id="A0A3M2R8H5"/>
<proteinExistence type="predicted"/>
<dbReference type="Proteomes" id="UP000265903">
    <property type="component" value="Unassembled WGS sequence"/>
</dbReference>
<dbReference type="PANTHER" id="PTHR10151">
    <property type="entry name" value="ECTONUCLEOTIDE PYROPHOSPHATASE/PHOSPHODIESTERASE"/>
    <property type="match status" value="1"/>
</dbReference>
<dbReference type="OrthoDB" id="1956004at2"/>
<reference evidence="1 2" key="1">
    <citation type="submission" date="2018-08" db="EMBL/GenBank/DDBJ databases">
        <title>Whole Genome Sequence of the Moderate Halophilic Marine Bacterium Marinobacter litoralis Sw-45.</title>
        <authorList>
            <person name="Musa H."/>
        </authorList>
    </citation>
    <scope>NUCLEOTIDE SEQUENCE [LARGE SCALE GENOMIC DNA]</scope>
    <source>
        <strain evidence="1 2">Sw-45</strain>
    </source>
</reference>
<keyword evidence="2" id="KW-1185">Reference proteome</keyword>
<dbReference type="RefSeq" id="WP_114335942.1">
    <property type="nucleotide sequence ID" value="NZ_QMDL01000006.1"/>
</dbReference>
<dbReference type="GO" id="GO:0016787">
    <property type="term" value="F:hydrolase activity"/>
    <property type="evidence" value="ECO:0007669"/>
    <property type="project" value="UniProtKB-ARBA"/>
</dbReference>
<dbReference type="PANTHER" id="PTHR10151:SF120">
    <property type="entry name" value="BIS(5'-ADENOSYL)-TRIPHOSPHATASE"/>
    <property type="match status" value="1"/>
</dbReference>
<dbReference type="Gene3D" id="3.40.720.10">
    <property type="entry name" value="Alkaline Phosphatase, subunit A"/>
    <property type="match status" value="1"/>
</dbReference>
<organism evidence="1 2">
    <name type="scientific">Marinobacter litoralis</name>
    <dbReference type="NCBI Taxonomy" id="187981"/>
    <lineage>
        <taxon>Bacteria</taxon>
        <taxon>Pseudomonadati</taxon>
        <taxon>Pseudomonadota</taxon>
        <taxon>Gammaproteobacteria</taxon>
        <taxon>Pseudomonadales</taxon>
        <taxon>Marinobacteraceae</taxon>
        <taxon>Marinobacter</taxon>
    </lineage>
</organism>
<evidence type="ECO:0000313" key="1">
    <source>
        <dbReference type="EMBL" id="RMJ01582.1"/>
    </source>
</evidence>
<dbReference type="PROSITE" id="PS51257">
    <property type="entry name" value="PROKAR_LIPOPROTEIN"/>
    <property type="match status" value="1"/>
</dbReference>